<feature type="transmembrane region" description="Helical" evidence="5">
    <location>
        <begin position="217"/>
        <end position="241"/>
    </location>
</feature>
<evidence type="ECO:0000313" key="7">
    <source>
        <dbReference type="Proteomes" id="UP000816034"/>
    </source>
</evidence>
<keyword evidence="7" id="KW-1185">Reference proteome</keyword>
<feature type="transmembrane region" description="Helical" evidence="5">
    <location>
        <begin position="319"/>
        <end position="339"/>
    </location>
</feature>
<name>A0AA88GU21_NAELO</name>
<dbReference type="RefSeq" id="XP_044552403.1">
    <property type="nucleotide sequence ID" value="XM_044695534.1"/>
</dbReference>
<dbReference type="SUPFAM" id="SSF81321">
    <property type="entry name" value="Family A G protein-coupled receptor-like"/>
    <property type="match status" value="1"/>
</dbReference>
<dbReference type="PANTHER" id="PTHR23112">
    <property type="entry name" value="G PROTEIN-COUPLED RECEPTOR 157-RELATED"/>
    <property type="match status" value="1"/>
</dbReference>
<comment type="caution">
    <text evidence="6">The sequence shown here is derived from an EMBL/GenBank/DDBJ whole genome shotgun (WGS) entry which is preliminary data.</text>
</comment>
<keyword evidence="2 5" id="KW-0812">Transmembrane</keyword>
<feature type="transmembrane region" description="Helical" evidence="5">
    <location>
        <begin position="133"/>
        <end position="155"/>
    </location>
</feature>
<dbReference type="EMBL" id="PYSW02000010">
    <property type="protein sequence ID" value="KAG2388411.1"/>
    <property type="molecule type" value="Genomic_DNA"/>
</dbReference>
<dbReference type="GO" id="GO:0004930">
    <property type="term" value="F:G protein-coupled receptor activity"/>
    <property type="evidence" value="ECO:0007669"/>
    <property type="project" value="TreeGrafter"/>
</dbReference>
<dbReference type="PANTHER" id="PTHR23112:SF0">
    <property type="entry name" value="TRANSMEMBRANE PROTEIN 116"/>
    <property type="match status" value="1"/>
</dbReference>
<evidence type="ECO:0000256" key="5">
    <source>
        <dbReference type="SAM" id="Phobius"/>
    </source>
</evidence>
<keyword evidence="3 5" id="KW-1133">Transmembrane helix</keyword>
<accession>A0AA88GU21</accession>
<comment type="subcellular location">
    <subcellularLocation>
        <location evidence="1">Membrane</location>
        <topology evidence="1">Multi-pass membrane protein</topology>
    </subcellularLocation>
</comment>
<reference evidence="6 7" key="1">
    <citation type="journal article" date="2018" name="BMC Genomics">
        <title>The genome of Naegleria lovaniensis, the basis for a comparative approach to unravel pathogenicity factors of the human pathogenic amoeba N. fowleri.</title>
        <authorList>
            <person name="Liechti N."/>
            <person name="Schurch N."/>
            <person name="Bruggmann R."/>
            <person name="Wittwer M."/>
        </authorList>
    </citation>
    <scope>NUCLEOTIDE SEQUENCE [LARGE SCALE GENOMIC DNA]</scope>
    <source>
        <strain evidence="6 7">ATCC 30569</strain>
    </source>
</reference>
<evidence type="ECO:0000313" key="6">
    <source>
        <dbReference type="EMBL" id="KAG2388411.1"/>
    </source>
</evidence>
<dbReference type="Gene3D" id="1.20.1070.10">
    <property type="entry name" value="Rhodopsin 7-helix transmembrane proteins"/>
    <property type="match status" value="1"/>
</dbReference>
<evidence type="ECO:0000256" key="3">
    <source>
        <dbReference type="ARBA" id="ARBA00022989"/>
    </source>
</evidence>
<feature type="transmembrane region" description="Helical" evidence="5">
    <location>
        <begin position="175"/>
        <end position="205"/>
    </location>
</feature>
<feature type="transmembrane region" description="Helical" evidence="5">
    <location>
        <begin position="261"/>
        <end position="288"/>
    </location>
</feature>
<dbReference type="GeneID" id="68093037"/>
<feature type="transmembrane region" description="Helical" evidence="5">
    <location>
        <begin position="20"/>
        <end position="49"/>
    </location>
</feature>
<protein>
    <submittedName>
        <fullName evidence="6">Uncharacterized protein</fullName>
    </submittedName>
</protein>
<dbReference type="GO" id="GO:0005886">
    <property type="term" value="C:plasma membrane"/>
    <property type="evidence" value="ECO:0007669"/>
    <property type="project" value="TreeGrafter"/>
</dbReference>
<gene>
    <name evidence="6" type="ORF">C9374_000575</name>
</gene>
<dbReference type="AlphaFoldDB" id="A0AA88GU21"/>
<sequence>MIFSNSTTATSDTVTEQPDILFLISQVVFVLLNLLSIIGSVIVFIVFFIESTHIFNTGTQTTGNGQPQGDEINQFSENLNEISSSRIGNHSFSLTIRDHESGSLTTHYRKSMNSSFSNGLINRKKKQFIRRTMLMLCVSDLLFSTSNILFTVWSWCTSYIPNLNVSDDNVSNISWIISHIFSHGNFAFALCSATWSVSIAIAIYTTTKKVKWMEENFAYDIIFHVVSWGIAFITFTAVFSYRVASRMTGFHADHPVVESYLLTFFNFFGAFYLAIAAIVDCVVIVLIWRHVGAILSASQLRVAVKQETKRAQRRIIVKLSFYLLPFLLSSSCLIIWFFYNGLQNLVGRPDENFEYYFYIFFYNTLVPLQGFLNVTVYSLGLPSVRSSIMKLLRCEYCIPKGSHEERISLNSSSTVEGFDKE</sequence>
<organism evidence="6 7">
    <name type="scientific">Naegleria lovaniensis</name>
    <name type="common">Amoeba</name>
    <dbReference type="NCBI Taxonomy" id="51637"/>
    <lineage>
        <taxon>Eukaryota</taxon>
        <taxon>Discoba</taxon>
        <taxon>Heterolobosea</taxon>
        <taxon>Tetramitia</taxon>
        <taxon>Eutetramitia</taxon>
        <taxon>Vahlkampfiidae</taxon>
        <taxon>Naegleria</taxon>
    </lineage>
</organism>
<evidence type="ECO:0000256" key="2">
    <source>
        <dbReference type="ARBA" id="ARBA00022692"/>
    </source>
</evidence>
<evidence type="ECO:0000256" key="4">
    <source>
        <dbReference type="ARBA" id="ARBA00023136"/>
    </source>
</evidence>
<evidence type="ECO:0000256" key="1">
    <source>
        <dbReference type="ARBA" id="ARBA00004141"/>
    </source>
</evidence>
<proteinExistence type="predicted"/>
<feature type="transmembrane region" description="Helical" evidence="5">
    <location>
        <begin position="359"/>
        <end position="380"/>
    </location>
</feature>
<dbReference type="GO" id="GO:0007189">
    <property type="term" value="P:adenylate cyclase-activating G protein-coupled receptor signaling pathway"/>
    <property type="evidence" value="ECO:0007669"/>
    <property type="project" value="TreeGrafter"/>
</dbReference>
<dbReference type="Proteomes" id="UP000816034">
    <property type="component" value="Unassembled WGS sequence"/>
</dbReference>
<keyword evidence="4 5" id="KW-0472">Membrane</keyword>